<feature type="coiled-coil region" evidence="2">
    <location>
        <begin position="260"/>
        <end position="308"/>
    </location>
</feature>
<dbReference type="EMBL" id="CP042582">
    <property type="protein sequence ID" value="QEX20722.1"/>
    <property type="molecule type" value="Genomic_DNA"/>
</dbReference>
<reference evidence="3 4" key="1">
    <citation type="submission" date="2019-08" db="EMBL/GenBank/DDBJ databases">
        <title>Hyperibacter terrae gen. nov., sp. nov. and Hyperibacter viscosus sp. nov., two new members in the family Rhodospirillaceae isolated from the rhizosphere of Hypericum perforatum.</title>
        <authorList>
            <person name="Noviana Z."/>
        </authorList>
    </citation>
    <scope>NUCLEOTIDE SEQUENCE [LARGE SCALE GENOMIC DNA]</scope>
    <source>
        <strain evidence="3 4">R5959</strain>
    </source>
</reference>
<proteinExistence type="inferred from homology"/>
<dbReference type="InterPro" id="IPR016772">
    <property type="entry name" value="UCP020408"/>
</dbReference>
<dbReference type="AlphaFoldDB" id="A0A5J6MSX1"/>
<dbReference type="Pfam" id="PF10087">
    <property type="entry name" value="DUF2325"/>
    <property type="match status" value="1"/>
</dbReference>
<evidence type="ECO:0008006" key="5">
    <source>
        <dbReference type="Google" id="ProtNLM"/>
    </source>
</evidence>
<dbReference type="OrthoDB" id="7829313at2"/>
<evidence type="ECO:0000313" key="4">
    <source>
        <dbReference type="Proteomes" id="UP000325797"/>
    </source>
</evidence>
<dbReference type="KEGG" id="hadh:FRZ61_06410"/>
<gene>
    <name evidence="3" type="ORF">FRZ61_06410</name>
</gene>
<comment type="similarity">
    <text evidence="1">Belongs to the UPF0751 family.</text>
</comment>
<evidence type="ECO:0000313" key="3">
    <source>
        <dbReference type="EMBL" id="QEX20722.1"/>
    </source>
</evidence>
<keyword evidence="4" id="KW-1185">Reference proteome</keyword>
<name>A0A5J6MSX1_9PROT</name>
<dbReference type="Gene3D" id="1.20.5.1160">
    <property type="entry name" value="Vasodilator-stimulated phosphoprotein"/>
    <property type="match status" value="1"/>
</dbReference>
<accession>A0A5J6MSX1</accession>
<protein>
    <recommendedName>
        <fullName evidence="5">DUF2325 domain-containing protein</fullName>
    </recommendedName>
</protein>
<keyword evidence="2" id="KW-0175">Coiled coil</keyword>
<feature type="coiled-coil region" evidence="2">
    <location>
        <begin position="185"/>
        <end position="212"/>
    </location>
</feature>
<dbReference type="RefSeq" id="WP_151114946.1">
    <property type="nucleotide sequence ID" value="NZ_CP042582.1"/>
</dbReference>
<dbReference type="Proteomes" id="UP000325797">
    <property type="component" value="Chromosome"/>
</dbReference>
<sequence>MSRLREATVFGPLQRSPAFGGAAASNLILRTPDPHAGLREALGMDQAPRRRRLWELSGYLHCSIIGTCLSTAELRQILIKAQMTPVSTATDHELHSEAVHAAGRHDGAAKLLNKALDRRHGLAIKRFARAKTEPELHQLWEQAVEQGEIPGAYWAALTHPQAKDTLIRRVFGDVHMLSHLVGAANRADIRRLRQLESENAALQSKAARQQDQLRDAILARDAEIRNLRQLLVEALAKGTAEPAGGSAGSASEQATLGRTLADLEHRLSAESRRRERAEARLGVAETALAEATAARHDLERRERALQAEVGATEAALAAASGDGAEDPEPIDLGGRSILYVGGRAVQTPHFRRAAEQWHATLLHHDGGVEDQIALLAGLISRADMVMFPVDCVSHGAVATIKRLCRNAAKPYRPLRSASLASFVAGLRGELPVEAEAPPA</sequence>
<evidence type="ECO:0000256" key="2">
    <source>
        <dbReference type="SAM" id="Coils"/>
    </source>
</evidence>
<evidence type="ECO:0000256" key="1">
    <source>
        <dbReference type="ARBA" id="ARBA00007189"/>
    </source>
</evidence>
<organism evidence="3 4">
    <name type="scientific">Hypericibacter adhaerens</name>
    <dbReference type="NCBI Taxonomy" id="2602016"/>
    <lineage>
        <taxon>Bacteria</taxon>
        <taxon>Pseudomonadati</taxon>
        <taxon>Pseudomonadota</taxon>
        <taxon>Alphaproteobacteria</taxon>
        <taxon>Rhodospirillales</taxon>
        <taxon>Dongiaceae</taxon>
        <taxon>Hypericibacter</taxon>
    </lineage>
</organism>